<feature type="region of interest" description="Disordered" evidence="1">
    <location>
        <begin position="95"/>
        <end position="154"/>
    </location>
</feature>
<dbReference type="EMBL" id="JASSZA010000010">
    <property type="protein sequence ID" value="KAK2100516.1"/>
    <property type="molecule type" value="Genomic_DNA"/>
</dbReference>
<gene>
    <name evidence="2" type="ORF">P7K49_021864</name>
</gene>
<evidence type="ECO:0000313" key="3">
    <source>
        <dbReference type="Proteomes" id="UP001266305"/>
    </source>
</evidence>
<name>A0ABQ9UTY5_SAGOE</name>
<keyword evidence="3" id="KW-1185">Reference proteome</keyword>
<feature type="compositionally biased region" description="Basic residues" evidence="1">
    <location>
        <begin position="95"/>
        <end position="105"/>
    </location>
</feature>
<sequence length="154" mass="16073">MGDCGHPSGKGVMLANPIAQAKPGGPLDAEHGAWALGHKLCSIMVKQEQSPELPMDPLAAPSAMAAVATMATTPLLGLSPLSRLPIPHQWLKARKASPSLHHHRLTGSGVGGKYAGSFKTIPKTGSGTSQALPKQERTDYAQNSKPSHFPNCAE</sequence>
<reference evidence="2 3" key="1">
    <citation type="submission" date="2023-05" db="EMBL/GenBank/DDBJ databases">
        <title>B98-5 Cell Line De Novo Hybrid Assembly: An Optical Mapping Approach.</title>
        <authorList>
            <person name="Kananen K."/>
            <person name="Auerbach J.A."/>
            <person name="Kautto E."/>
            <person name="Blachly J.S."/>
        </authorList>
    </citation>
    <scope>NUCLEOTIDE SEQUENCE [LARGE SCALE GENOMIC DNA]</scope>
    <source>
        <strain evidence="2">B95-8</strain>
        <tissue evidence="2">Cell line</tissue>
    </source>
</reference>
<accession>A0ABQ9UTY5</accession>
<evidence type="ECO:0000256" key="1">
    <source>
        <dbReference type="SAM" id="MobiDB-lite"/>
    </source>
</evidence>
<comment type="caution">
    <text evidence="2">The sequence shown here is derived from an EMBL/GenBank/DDBJ whole genome shotgun (WGS) entry which is preliminary data.</text>
</comment>
<feature type="compositionally biased region" description="Polar residues" evidence="1">
    <location>
        <begin position="123"/>
        <end position="132"/>
    </location>
</feature>
<evidence type="ECO:0000313" key="2">
    <source>
        <dbReference type="EMBL" id="KAK2100516.1"/>
    </source>
</evidence>
<proteinExistence type="predicted"/>
<organism evidence="2 3">
    <name type="scientific">Saguinus oedipus</name>
    <name type="common">Cotton-top tamarin</name>
    <name type="synonym">Oedipomidas oedipus</name>
    <dbReference type="NCBI Taxonomy" id="9490"/>
    <lineage>
        <taxon>Eukaryota</taxon>
        <taxon>Metazoa</taxon>
        <taxon>Chordata</taxon>
        <taxon>Craniata</taxon>
        <taxon>Vertebrata</taxon>
        <taxon>Euteleostomi</taxon>
        <taxon>Mammalia</taxon>
        <taxon>Eutheria</taxon>
        <taxon>Euarchontoglires</taxon>
        <taxon>Primates</taxon>
        <taxon>Haplorrhini</taxon>
        <taxon>Platyrrhini</taxon>
        <taxon>Cebidae</taxon>
        <taxon>Callitrichinae</taxon>
        <taxon>Saguinus</taxon>
    </lineage>
</organism>
<protein>
    <submittedName>
        <fullName evidence="2">Uncharacterized protein</fullName>
    </submittedName>
</protein>
<dbReference type="Proteomes" id="UP001266305">
    <property type="component" value="Unassembled WGS sequence"/>
</dbReference>